<evidence type="ECO:0000256" key="1">
    <source>
        <dbReference type="ARBA" id="ARBA00004123"/>
    </source>
</evidence>
<keyword evidence="7" id="KW-1185">Reference proteome</keyword>
<organism evidence="6 7">
    <name type="scientific">Anopheles epiroticus</name>
    <dbReference type="NCBI Taxonomy" id="199890"/>
    <lineage>
        <taxon>Eukaryota</taxon>
        <taxon>Metazoa</taxon>
        <taxon>Ecdysozoa</taxon>
        <taxon>Arthropoda</taxon>
        <taxon>Hexapoda</taxon>
        <taxon>Insecta</taxon>
        <taxon>Pterygota</taxon>
        <taxon>Neoptera</taxon>
        <taxon>Endopterygota</taxon>
        <taxon>Diptera</taxon>
        <taxon>Nematocera</taxon>
        <taxon>Culicoidea</taxon>
        <taxon>Culicidae</taxon>
        <taxon>Anophelinae</taxon>
        <taxon>Anopheles</taxon>
    </lineage>
</organism>
<dbReference type="AlphaFoldDB" id="A0A182P7I5"/>
<protein>
    <recommendedName>
        <fullName evidence="8">DUF659 domain-containing protein</fullName>
    </recommendedName>
</protein>
<keyword evidence="5" id="KW-0539">Nucleus</keyword>
<reference evidence="7" key="1">
    <citation type="submission" date="2013-03" db="EMBL/GenBank/DDBJ databases">
        <title>The Genome Sequence of Anopheles epiroticus epiroticus2.</title>
        <authorList>
            <consortium name="The Broad Institute Genomics Platform"/>
            <person name="Neafsey D.E."/>
            <person name="Howell P."/>
            <person name="Walker B."/>
            <person name="Young S.K."/>
            <person name="Zeng Q."/>
            <person name="Gargeya S."/>
            <person name="Fitzgerald M."/>
            <person name="Haas B."/>
            <person name="Abouelleil A."/>
            <person name="Allen A.W."/>
            <person name="Alvarado L."/>
            <person name="Arachchi H.M."/>
            <person name="Berlin A.M."/>
            <person name="Chapman S.B."/>
            <person name="Gainer-Dewar J."/>
            <person name="Goldberg J."/>
            <person name="Griggs A."/>
            <person name="Gujja S."/>
            <person name="Hansen M."/>
            <person name="Howarth C."/>
            <person name="Imamovic A."/>
            <person name="Ireland A."/>
            <person name="Larimer J."/>
            <person name="McCowan C."/>
            <person name="Murphy C."/>
            <person name="Pearson M."/>
            <person name="Poon T.W."/>
            <person name="Priest M."/>
            <person name="Roberts A."/>
            <person name="Saif S."/>
            <person name="Shea T."/>
            <person name="Sisk P."/>
            <person name="Sykes S."/>
            <person name="Wortman J."/>
            <person name="Nusbaum C."/>
            <person name="Birren B."/>
        </authorList>
    </citation>
    <scope>NUCLEOTIDE SEQUENCE [LARGE SCALE GENOMIC DNA]</scope>
    <source>
        <strain evidence="7">Epiroticus2</strain>
    </source>
</reference>
<proteinExistence type="predicted"/>
<evidence type="ECO:0000313" key="7">
    <source>
        <dbReference type="Proteomes" id="UP000075885"/>
    </source>
</evidence>
<dbReference type="SUPFAM" id="SSF53098">
    <property type="entry name" value="Ribonuclease H-like"/>
    <property type="match status" value="1"/>
</dbReference>
<dbReference type="VEuPathDB" id="VectorBase:AEPI002887"/>
<dbReference type="InterPro" id="IPR052035">
    <property type="entry name" value="ZnF_BED_domain_contain"/>
</dbReference>
<dbReference type="InterPro" id="IPR012337">
    <property type="entry name" value="RNaseH-like_sf"/>
</dbReference>
<reference evidence="6" key="2">
    <citation type="submission" date="2020-05" db="UniProtKB">
        <authorList>
            <consortium name="EnsemblMetazoa"/>
        </authorList>
    </citation>
    <scope>IDENTIFICATION</scope>
    <source>
        <strain evidence="6">Epiroticus2</strain>
    </source>
</reference>
<dbReference type="STRING" id="199890.A0A182P7I5"/>
<dbReference type="GO" id="GO:0005634">
    <property type="term" value="C:nucleus"/>
    <property type="evidence" value="ECO:0007669"/>
    <property type="project" value="UniProtKB-SubCell"/>
</dbReference>
<evidence type="ECO:0000313" key="6">
    <source>
        <dbReference type="EnsemblMetazoa" id="AEPI002887-PA"/>
    </source>
</evidence>
<dbReference type="EnsemblMetazoa" id="AEPI002887-RA">
    <property type="protein sequence ID" value="AEPI002887-PA"/>
    <property type="gene ID" value="AEPI002887"/>
</dbReference>
<accession>A0A182P7I5</accession>
<keyword evidence="2" id="KW-0479">Metal-binding</keyword>
<sequence length="272" mass="31562">MLELNNRYTGTFLKTNILEILAQYDISLDQIFTVTCDNGANMIGAVKELQSDLHIFSNSPPEDDTCSVPREQIDWTDYLEREFSQTFSTVRCAVHTMQLSVGDVLKAYDTDIRKCTSVSNNCGKIAYKSVFSNESLPPLYSKTRWGGIFEMLKHVTENEELFSELGQQYPELDLMEQWQFIKEYVEAFEPVYLATKKTQAKQRWMKTIMHINVIQNNRFVKVLTLALKKQLKVLKQNIVFKAALLIDTRINYLNSRFFNPEEMDGIRVSTDF</sequence>
<evidence type="ECO:0000256" key="2">
    <source>
        <dbReference type="ARBA" id="ARBA00022723"/>
    </source>
</evidence>
<dbReference type="Proteomes" id="UP000075885">
    <property type="component" value="Unassembled WGS sequence"/>
</dbReference>
<keyword evidence="4" id="KW-0862">Zinc</keyword>
<name>A0A182P7I5_9DIPT</name>
<comment type="subcellular location">
    <subcellularLocation>
        <location evidence="1">Nucleus</location>
    </subcellularLocation>
</comment>
<evidence type="ECO:0008006" key="8">
    <source>
        <dbReference type="Google" id="ProtNLM"/>
    </source>
</evidence>
<dbReference type="PANTHER" id="PTHR46481:SF10">
    <property type="entry name" value="ZINC FINGER BED DOMAIN-CONTAINING PROTEIN 39"/>
    <property type="match status" value="1"/>
</dbReference>
<evidence type="ECO:0000256" key="5">
    <source>
        <dbReference type="ARBA" id="ARBA00023242"/>
    </source>
</evidence>
<keyword evidence="3" id="KW-0863">Zinc-finger</keyword>
<dbReference type="GO" id="GO:0008270">
    <property type="term" value="F:zinc ion binding"/>
    <property type="evidence" value="ECO:0007669"/>
    <property type="project" value="UniProtKB-KW"/>
</dbReference>
<evidence type="ECO:0000256" key="4">
    <source>
        <dbReference type="ARBA" id="ARBA00022833"/>
    </source>
</evidence>
<dbReference type="PANTHER" id="PTHR46481">
    <property type="entry name" value="ZINC FINGER BED DOMAIN-CONTAINING PROTEIN 4"/>
    <property type="match status" value="1"/>
</dbReference>
<evidence type="ECO:0000256" key="3">
    <source>
        <dbReference type="ARBA" id="ARBA00022771"/>
    </source>
</evidence>